<organism evidence="2 3">
    <name type="scientific">Rubroshorea leprosula</name>
    <dbReference type="NCBI Taxonomy" id="152421"/>
    <lineage>
        <taxon>Eukaryota</taxon>
        <taxon>Viridiplantae</taxon>
        <taxon>Streptophyta</taxon>
        <taxon>Embryophyta</taxon>
        <taxon>Tracheophyta</taxon>
        <taxon>Spermatophyta</taxon>
        <taxon>Magnoliopsida</taxon>
        <taxon>eudicotyledons</taxon>
        <taxon>Gunneridae</taxon>
        <taxon>Pentapetalae</taxon>
        <taxon>rosids</taxon>
        <taxon>malvids</taxon>
        <taxon>Malvales</taxon>
        <taxon>Dipterocarpaceae</taxon>
        <taxon>Rubroshorea</taxon>
    </lineage>
</organism>
<sequence length="94" mass="10416">MLKPHPKVQAKDDHIYSLAFAIPTILSIFWSSLNFSNTVPLGASSLSSSFPFLTTPQHSISSGQILLFFERQGLLNVVQEKVCPRSKPAERNMA</sequence>
<reference evidence="2 3" key="1">
    <citation type="journal article" date="2021" name="Commun. Biol.">
        <title>The genome of Shorea leprosula (Dipterocarpaceae) highlights the ecological relevance of drought in aseasonal tropical rainforests.</title>
        <authorList>
            <person name="Ng K.K.S."/>
            <person name="Kobayashi M.J."/>
            <person name="Fawcett J.A."/>
            <person name="Hatakeyama M."/>
            <person name="Paape T."/>
            <person name="Ng C.H."/>
            <person name="Ang C.C."/>
            <person name="Tnah L.H."/>
            <person name="Lee C.T."/>
            <person name="Nishiyama T."/>
            <person name="Sese J."/>
            <person name="O'Brien M.J."/>
            <person name="Copetti D."/>
            <person name="Mohd Noor M.I."/>
            <person name="Ong R.C."/>
            <person name="Putra M."/>
            <person name="Sireger I.Z."/>
            <person name="Indrioko S."/>
            <person name="Kosugi Y."/>
            <person name="Izuno A."/>
            <person name="Isagi Y."/>
            <person name="Lee S.L."/>
            <person name="Shimizu K.K."/>
        </authorList>
    </citation>
    <scope>NUCLEOTIDE SEQUENCE [LARGE SCALE GENOMIC DNA]</scope>
    <source>
        <strain evidence="2">214</strain>
    </source>
</reference>
<keyword evidence="1" id="KW-1133">Transmembrane helix</keyword>
<dbReference type="AlphaFoldDB" id="A0AAV5MQQ8"/>
<evidence type="ECO:0000313" key="3">
    <source>
        <dbReference type="Proteomes" id="UP001054252"/>
    </source>
</evidence>
<dbReference type="EMBL" id="BPVZ01000408">
    <property type="protein sequence ID" value="GKV50917.1"/>
    <property type="molecule type" value="Genomic_DNA"/>
</dbReference>
<evidence type="ECO:0000313" key="2">
    <source>
        <dbReference type="EMBL" id="GKV50917.1"/>
    </source>
</evidence>
<keyword evidence="1" id="KW-0472">Membrane</keyword>
<proteinExistence type="predicted"/>
<name>A0AAV5MQQ8_9ROSI</name>
<keyword evidence="3" id="KW-1185">Reference proteome</keyword>
<comment type="caution">
    <text evidence="2">The sequence shown here is derived from an EMBL/GenBank/DDBJ whole genome shotgun (WGS) entry which is preliminary data.</text>
</comment>
<gene>
    <name evidence="2" type="ORF">SLEP1_g57596</name>
</gene>
<dbReference type="Proteomes" id="UP001054252">
    <property type="component" value="Unassembled WGS sequence"/>
</dbReference>
<keyword evidence="1" id="KW-0812">Transmembrane</keyword>
<evidence type="ECO:0000256" key="1">
    <source>
        <dbReference type="SAM" id="Phobius"/>
    </source>
</evidence>
<feature type="transmembrane region" description="Helical" evidence="1">
    <location>
        <begin position="15"/>
        <end position="35"/>
    </location>
</feature>
<accession>A0AAV5MQQ8</accession>
<protein>
    <submittedName>
        <fullName evidence="2">Uncharacterized protein</fullName>
    </submittedName>
</protein>